<feature type="transmembrane region" description="Helical" evidence="1">
    <location>
        <begin position="49"/>
        <end position="67"/>
    </location>
</feature>
<reference evidence="2 3" key="1">
    <citation type="journal article" date="2011" name="J. Bacteriol.">
        <title>Genome sequence of the algicidal bacterium Kordia algicida OT-1.</title>
        <authorList>
            <person name="Lee H.S."/>
            <person name="Kang S.G."/>
            <person name="Kwon K.K."/>
            <person name="Lee J.H."/>
            <person name="Kim S.J."/>
        </authorList>
    </citation>
    <scope>NUCLEOTIDE SEQUENCE [LARGE SCALE GENOMIC DNA]</scope>
    <source>
        <strain evidence="2 3">OT-1</strain>
    </source>
</reference>
<evidence type="ECO:0000313" key="3">
    <source>
        <dbReference type="Proteomes" id="UP000002945"/>
    </source>
</evidence>
<dbReference type="AlphaFoldDB" id="A9DK35"/>
<dbReference type="OrthoDB" id="1362378at2"/>
<organism evidence="2 3">
    <name type="scientific">Kordia algicida OT-1</name>
    <dbReference type="NCBI Taxonomy" id="391587"/>
    <lineage>
        <taxon>Bacteria</taxon>
        <taxon>Pseudomonadati</taxon>
        <taxon>Bacteroidota</taxon>
        <taxon>Flavobacteriia</taxon>
        <taxon>Flavobacteriales</taxon>
        <taxon>Flavobacteriaceae</taxon>
        <taxon>Kordia</taxon>
    </lineage>
</organism>
<evidence type="ECO:0000256" key="1">
    <source>
        <dbReference type="SAM" id="Phobius"/>
    </source>
</evidence>
<feature type="transmembrane region" description="Helical" evidence="1">
    <location>
        <begin position="7"/>
        <end position="29"/>
    </location>
</feature>
<dbReference type="EMBL" id="ABIB01000001">
    <property type="protein sequence ID" value="EDP98250.1"/>
    <property type="molecule type" value="Genomic_DNA"/>
</dbReference>
<proteinExistence type="predicted"/>
<dbReference type="RefSeq" id="WP_007095263.1">
    <property type="nucleotide sequence ID" value="NZ_CP142125.1"/>
</dbReference>
<dbReference type="Proteomes" id="UP000002945">
    <property type="component" value="Unassembled WGS sequence"/>
</dbReference>
<comment type="caution">
    <text evidence="2">The sequence shown here is derived from an EMBL/GenBank/DDBJ whole genome shotgun (WGS) entry which is preliminary data.</text>
</comment>
<name>A9DK35_9FLAO</name>
<keyword evidence="3" id="KW-1185">Reference proteome</keyword>
<evidence type="ECO:0000313" key="2">
    <source>
        <dbReference type="EMBL" id="EDP98250.1"/>
    </source>
</evidence>
<feature type="transmembrane region" description="Helical" evidence="1">
    <location>
        <begin position="79"/>
        <end position="96"/>
    </location>
</feature>
<protein>
    <submittedName>
        <fullName evidence="2">Uncharacterized protein</fullName>
    </submittedName>
</protein>
<keyword evidence="1" id="KW-1133">Transmembrane helix</keyword>
<accession>A9DK35</accession>
<keyword evidence="1" id="KW-0812">Transmembrane</keyword>
<keyword evidence="1" id="KW-0472">Membrane</keyword>
<dbReference type="STRING" id="391587.KAOT1_13572"/>
<dbReference type="HOGENOM" id="CLU_182935_0_0_10"/>
<sequence>MKNKEVITGIIVGIVATIIGTCIYLGYLAYSKDIAFGTLLGREIKYGGISSDIAWGTALNFIAFYAFLKRNKEERAKGVLIVTVIIAVCVMTHRLLS</sequence>
<gene>
    <name evidence="2" type="ORF">KAOT1_13572</name>
</gene>